<accession>A0AAE5W844</accession>
<keyword evidence="1" id="KW-0812">Transmembrane</keyword>
<evidence type="ECO:0000256" key="1">
    <source>
        <dbReference type="SAM" id="Phobius"/>
    </source>
</evidence>
<evidence type="ECO:0000313" key="4">
    <source>
        <dbReference type="EMBL" id="PTG27283.1"/>
    </source>
</evidence>
<dbReference type="Pfam" id="PF05656">
    <property type="entry name" value="DUF805"/>
    <property type="match status" value="1"/>
</dbReference>
<dbReference type="RefSeq" id="WP_051605017.1">
    <property type="nucleotide sequence ID" value="NZ_BMDK01000002.1"/>
</dbReference>
<dbReference type="Proteomes" id="UP000242144">
    <property type="component" value="Unassembled WGS sequence"/>
</dbReference>
<dbReference type="AlphaFoldDB" id="A0AAE5W844"/>
<reference evidence="2 7" key="3">
    <citation type="submission" date="2023-08" db="EMBL/GenBank/DDBJ databases">
        <title>Whole genome sequencing of Staphylococcus chromogenes NNSch 2386.</title>
        <authorList>
            <person name="Kropotov V.S."/>
            <person name="Boriskina E.V."/>
            <person name="Gordinskaya N.A."/>
            <person name="Shkurkina I.S."/>
            <person name="Kryazhev D.V."/>
            <person name="Alekseeva A.E."/>
            <person name="Makhova M.A."/>
        </authorList>
    </citation>
    <scope>NUCLEOTIDE SEQUENCE [LARGE SCALE GENOMIC DNA]</scope>
    <source>
        <strain evidence="2 7">NNSch 2386</strain>
    </source>
</reference>
<gene>
    <name evidence="4" type="ORF">BU638_06385</name>
    <name evidence="3" type="ORF">BU653_07715</name>
    <name evidence="2" type="ORF">RCF65_10045</name>
</gene>
<dbReference type="PANTHER" id="PTHR34980">
    <property type="entry name" value="INNER MEMBRANE PROTEIN-RELATED-RELATED"/>
    <property type="match status" value="1"/>
</dbReference>
<dbReference type="EMBL" id="JAVGJF010000091">
    <property type="protein sequence ID" value="MDQ7176332.1"/>
    <property type="molecule type" value="Genomic_DNA"/>
</dbReference>
<keyword evidence="1" id="KW-0472">Membrane</keyword>
<proteinExistence type="predicted"/>
<feature type="transmembrane region" description="Helical" evidence="1">
    <location>
        <begin position="79"/>
        <end position="102"/>
    </location>
</feature>
<protein>
    <submittedName>
        <fullName evidence="3">DUF805 domain-containing protein</fullName>
    </submittedName>
</protein>
<reference evidence="5 6" key="1">
    <citation type="journal article" date="2016" name="Front. Microbiol.">
        <title>Comprehensive Phylogenetic Analysis of Bovine Non-aureus Staphylococci Species Based on Whole-Genome Sequencing.</title>
        <authorList>
            <person name="Naushad S."/>
            <person name="Barkema H.W."/>
            <person name="Luby C."/>
            <person name="Condas L.A."/>
            <person name="Nobrega D.B."/>
            <person name="Carson D.A."/>
            <person name="De Buck J."/>
        </authorList>
    </citation>
    <scope>NUCLEOTIDE SEQUENCE [LARGE SCALE GENOMIC DNA]</scope>
    <source>
        <strain evidence="4 5">SNUC 105</strain>
        <strain evidence="3 6">SNUC 505</strain>
    </source>
</reference>
<dbReference type="Proteomes" id="UP000242704">
    <property type="component" value="Unassembled WGS sequence"/>
</dbReference>
<evidence type="ECO:0000313" key="3">
    <source>
        <dbReference type="EMBL" id="PTG13274.1"/>
    </source>
</evidence>
<dbReference type="EMBL" id="PZCM01000006">
    <property type="protein sequence ID" value="PTG27283.1"/>
    <property type="molecule type" value="Genomic_DNA"/>
</dbReference>
<dbReference type="EMBL" id="PZBZ01000038">
    <property type="protein sequence ID" value="PTG13274.1"/>
    <property type="molecule type" value="Genomic_DNA"/>
</dbReference>
<dbReference type="PANTHER" id="PTHR34980:SF2">
    <property type="entry name" value="INNER MEMBRANE PROTEIN YHAH-RELATED"/>
    <property type="match status" value="1"/>
</dbReference>
<reference evidence="3" key="2">
    <citation type="submission" date="2018-03" db="EMBL/GenBank/DDBJ databases">
        <authorList>
            <person name="Naushad S."/>
        </authorList>
    </citation>
    <scope>NUCLEOTIDE SEQUENCE</scope>
    <source>
        <strain evidence="4">SNUC 105</strain>
        <strain evidence="3">SNUC 505</strain>
    </source>
</reference>
<organism evidence="3 6">
    <name type="scientific">Staphylococcus chromogenes</name>
    <name type="common">Staphylococcus hyicus subsp. chromogenes</name>
    <dbReference type="NCBI Taxonomy" id="46126"/>
    <lineage>
        <taxon>Bacteria</taxon>
        <taxon>Bacillati</taxon>
        <taxon>Bacillota</taxon>
        <taxon>Bacilli</taxon>
        <taxon>Bacillales</taxon>
        <taxon>Staphylococcaceae</taxon>
        <taxon>Staphylococcus</taxon>
    </lineage>
</organism>
<sequence length="166" mass="19006">MNQPQSILTCYQLFWTRLFDFKGRSTRKEFWHPLWMNAVIMVLLSFIISERASYIFSFLIFIPNLTVMTRRLHDVNRSMFLAIVFNLSSYITLVLFFLLLLVPTGVVTHPFGESLLVITVFTGGIALVFLLFYTLFAMIMKGNSEPNHYGDGGTAALTQTSKTIET</sequence>
<evidence type="ECO:0000313" key="2">
    <source>
        <dbReference type="EMBL" id="MDQ7176332.1"/>
    </source>
</evidence>
<evidence type="ECO:0000313" key="7">
    <source>
        <dbReference type="Proteomes" id="UP001240157"/>
    </source>
</evidence>
<dbReference type="InterPro" id="IPR008523">
    <property type="entry name" value="DUF805"/>
</dbReference>
<evidence type="ECO:0000313" key="6">
    <source>
        <dbReference type="Proteomes" id="UP000242704"/>
    </source>
</evidence>
<evidence type="ECO:0000313" key="5">
    <source>
        <dbReference type="Proteomes" id="UP000242144"/>
    </source>
</evidence>
<comment type="caution">
    <text evidence="3">The sequence shown here is derived from an EMBL/GenBank/DDBJ whole genome shotgun (WGS) entry which is preliminary data.</text>
</comment>
<name>A0AAE5W844_STACR</name>
<feature type="transmembrane region" description="Helical" evidence="1">
    <location>
        <begin position="114"/>
        <end position="136"/>
    </location>
</feature>
<keyword evidence="1" id="KW-1133">Transmembrane helix</keyword>
<dbReference type="GO" id="GO:0005886">
    <property type="term" value="C:plasma membrane"/>
    <property type="evidence" value="ECO:0007669"/>
    <property type="project" value="TreeGrafter"/>
</dbReference>
<dbReference type="GeneID" id="93654516"/>
<dbReference type="Proteomes" id="UP001240157">
    <property type="component" value="Unassembled WGS sequence"/>
</dbReference>